<protein>
    <submittedName>
        <fullName evidence="1">Uncharacterized protein</fullName>
    </submittedName>
</protein>
<dbReference type="EMBL" id="JAQOWY010000034">
    <property type="protein sequence ID" value="KAK1854611.1"/>
    <property type="molecule type" value="Genomic_DNA"/>
</dbReference>
<comment type="caution">
    <text evidence="1">The sequence shown here is derived from an EMBL/GenBank/DDBJ whole genome shotgun (WGS) entry which is preliminary data.</text>
</comment>
<sequence length="46" mass="5026">MNPYEATERRSLCALNYAPTELSAPVLCHGCSNNDPILAVPRNPIL</sequence>
<gene>
    <name evidence="1" type="ORF">CCHR01_02775</name>
</gene>
<proteinExistence type="predicted"/>
<evidence type="ECO:0000313" key="2">
    <source>
        <dbReference type="Proteomes" id="UP001243330"/>
    </source>
</evidence>
<name>A0AAD9ES32_9PEZI</name>
<reference evidence="1" key="1">
    <citation type="submission" date="2023-01" db="EMBL/GenBank/DDBJ databases">
        <title>Colletotrichum chrysophilum M932 genome sequence.</title>
        <authorList>
            <person name="Baroncelli R."/>
        </authorList>
    </citation>
    <scope>NUCLEOTIDE SEQUENCE</scope>
    <source>
        <strain evidence="1">M932</strain>
    </source>
</reference>
<organism evidence="1 2">
    <name type="scientific">Colletotrichum chrysophilum</name>
    <dbReference type="NCBI Taxonomy" id="1836956"/>
    <lineage>
        <taxon>Eukaryota</taxon>
        <taxon>Fungi</taxon>
        <taxon>Dikarya</taxon>
        <taxon>Ascomycota</taxon>
        <taxon>Pezizomycotina</taxon>
        <taxon>Sordariomycetes</taxon>
        <taxon>Hypocreomycetidae</taxon>
        <taxon>Glomerellales</taxon>
        <taxon>Glomerellaceae</taxon>
        <taxon>Colletotrichum</taxon>
        <taxon>Colletotrichum gloeosporioides species complex</taxon>
    </lineage>
</organism>
<dbReference type="AlphaFoldDB" id="A0AAD9ES32"/>
<evidence type="ECO:0000313" key="1">
    <source>
        <dbReference type="EMBL" id="KAK1854611.1"/>
    </source>
</evidence>
<dbReference type="Proteomes" id="UP001243330">
    <property type="component" value="Unassembled WGS sequence"/>
</dbReference>
<accession>A0AAD9ES32</accession>
<keyword evidence="2" id="KW-1185">Reference proteome</keyword>